<keyword evidence="1" id="KW-0547">Nucleotide-binding</keyword>
<sequence length="72" mass="8266">MSPDDIEHRFAFHAASRQEKRDEHTSARQGCRQLADRLNELLPEGREKALAITKLEEVMFWSNAAIARSVDD</sequence>
<name>A0ABZ1YE85_9ACTN</name>
<reference evidence="3" key="1">
    <citation type="submission" date="2022-10" db="EMBL/GenBank/DDBJ databases">
        <title>The complete genomes of actinobacterial strains from the NBC collection.</title>
        <authorList>
            <person name="Joergensen T.S."/>
            <person name="Alvarez Arevalo M."/>
            <person name="Sterndorff E.B."/>
            <person name="Faurdal D."/>
            <person name="Vuksanovic O."/>
            <person name="Mourched A.-S."/>
            <person name="Charusanti P."/>
            <person name="Shaw S."/>
            <person name="Blin K."/>
            <person name="Weber T."/>
        </authorList>
    </citation>
    <scope>NUCLEOTIDE SEQUENCE [LARGE SCALE GENOMIC DNA]</scope>
    <source>
        <strain evidence="3">NBC 01686</strain>
    </source>
</reference>
<accession>A0ABZ1YE85</accession>
<dbReference type="RefSeq" id="WP_395759489.1">
    <property type="nucleotide sequence ID" value="NZ_CP109207.1"/>
</dbReference>
<proteinExistence type="predicted"/>
<dbReference type="Pfam" id="PF24729">
    <property type="entry name" value="Acb2_Tad1_hairpin"/>
    <property type="match status" value="1"/>
</dbReference>
<dbReference type="EMBL" id="CP109207">
    <property type="protein sequence ID" value="WUU56628.1"/>
    <property type="molecule type" value="Genomic_DNA"/>
</dbReference>
<protein>
    <recommendedName>
        <fullName evidence="2">Acb2/Tad1 hairpin domain-containing protein</fullName>
    </recommendedName>
</protein>
<gene>
    <name evidence="3" type="ORF">OIE82_27180</name>
</gene>
<evidence type="ECO:0000259" key="2">
    <source>
        <dbReference type="Pfam" id="PF24729"/>
    </source>
</evidence>
<feature type="domain" description="Acb2/Tad1 hairpin" evidence="2">
    <location>
        <begin position="4"/>
        <end position="67"/>
    </location>
</feature>
<evidence type="ECO:0000256" key="1">
    <source>
        <dbReference type="ARBA" id="ARBA00022741"/>
    </source>
</evidence>
<dbReference type="InterPro" id="IPR056098">
    <property type="entry name" value="Acb2/Tad1_hairpin"/>
</dbReference>
<organism evidence="3">
    <name type="scientific">Streptomyces althioticus</name>
    <dbReference type="NCBI Taxonomy" id="83380"/>
    <lineage>
        <taxon>Bacteria</taxon>
        <taxon>Bacillati</taxon>
        <taxon>Actinomycetota</taxon>
        <taxon>Actinomycetes</taxon>
        <taxon>Kitasatosporales</taxon>
        <taxon>Streptomycetaceae</taxon>
        <taxon>Streptomyces</taxon>
        <taxon>Streptomyces althioticus group</taxon>
    </lineage>
</organism>
<evidence type="ECO:0000313" key="3">
    <source>
        <dbReference type="EMBL" id="WUU56628.1"/>
    </source>
</evidence>